<accession>A0A240U6W8</accession>
<dbReference type="Gene3D" id="1.10.1200.10">
    <property type="entry name" value="ACP-like"/>
    <property type="match status" value="1"/>
</dbReference>
<dbReference type="EMBL" id="CP021361">
    <property type="protein sequence ID" value="ART53133.1"/>
    <property type="molecule type" value="Genomic_DNA"/>
</dbReference>
<dbReference type="SUPFAM" id="SSF47336">
    <property type="entry name" value="ACP-like"/>
    <property type="match status" value="1"/>
</dbReference>
<feature type="domain" description="Carrier" evidence="1">
    <location>
        <begin position="1"/>
        <end position="81"/>
    </location>
</feature>
<name>A0A240U6W8_9BURK</name>
<evidence type="ECO:0000259" key="1">
    <source>
        <dbReference type="PROSITE" id="PS50075"/>
    </source>
</evidence>
<dbReference type="AlphaFoldDB" id="A0A240U6W8"/>
<dbReference type="KEGG" id="acin:CBP34_17735"/>
<reference evidence="2 3" key="1">
    <citation type="submission" date="2017-05" db="EMBL/GenBank/DDBJ databases">
        <title>Polyphasic characterization of four soil-derived phenanthrene-degrading Acidovorax strains and proposal of Acidovorax phenanthrenivorans sp. nov.</title>
        <authorList>
            <person name="Singleton D.R."/>
            <person name="Lee J."/>
            <person name="Dickey A.N."/>
            <person name="Stroud A."/>
            <person name="Scholl E.H."/>
            <person name="Wright F.A."/>
            <person name="Aitken M.D."/>
        </authorList>
    </citation>
    <scope>NUCLEOTIDE SEQUENCE [LARGE SCALE GENOMIC DNA]</scope>
    <source>
        <strain evidence="2">NA3</strain>
    </source>
</reference>
<dbReference type="Pfam" id="PF00550">
    <property type="entry name" value="PP-binding"/>
    <property type="match status" value="1"/>
</dbReference>
<evidence type="ECO:0000313" key="2">
    <source>
        <dbReference type="EMBL" id="ART53133.1"/>
    </source>
</evidence>
<keyword evidence="3" id="KW-1185">Reference proteome</keyword>
<evidence type="ECO:0000313" key="3">
    <source>
        <dbReference type="Proteomes" id="UP000194432"/>
    </source>
</evidence>
<dbReference type="PROSITE" id="PS50075">
    <property type="entry name" value="CARRIER"/>
    <property type="match status" value="1"/>
</dbReference>
<gene>
    <name evidence="2" type="ORF">CBP34_17735</name>
</gene>
<dbReference type="RefSeq" id="WP_094098789.1">
    <property type="nucleotide sequence ID" value="NZ_CP021361.1"/>
</dbReference>
<protein>
    <submittedName>
        <fullName evidence="2">Acyl carrier protein</fullName>
    </submittedName>
</protein>
<dbReference type="InterPro" id="IPR009081">
    <property type="entry name" value="PP-bd_ACP"/>
</dbReference>
<dbReference type="Proteomes" id="UP000194432">
    <property type="component" value="Chromosome 1"/>
</dbReference>
<sequence length="86" mass="9284">MNLTEQVLHVLDSALRLQGRTTEFTRDTPLLGALPELDSMAVLALLTGLENHFGITFNDEDVNGSAFACVGSLSDLVEQALARQDP</sequence>
<dbReference type="InterPro" id="IPR036736">
    <property type="entry name" value="ACP-like_sf"/>
</dbReference>
<proteinExistence type="predicted"/>
<organism evidence="2 3">
    <name type="scientific">Acidovorax carolinensis</name>
    <dbReference type="NCBI Taxonomy" id="553814"/>
    <lineage>
        <taxon>Bacteria</taxon>
        <taxon>Pseudomonadati</taxon>
        <taxon>Pseudomonadota</taxon>
        <taxon>Betaproteobacteria</taxon>
        <taxon>Burkholderiales</taxon>
        <taxon>Comamonadaceae</taxon>
        <taxon>Acidovorax</taxon>
    </lineage>
</organism>